<keyword evidence="12" id="KW-1185">Reference proteome</keyword>
<name>A0A367KMA6_RHIST</name>
<keyword evidence="3 9" id="KW-0645">Protease</keyword>
<dbReference type="CDD" id="cd03879">
    <property type="entry name" value="M28_AAP"/>
    <property type="match status" value="1"/>
</dbReference>
<evidence type="ECO:0000256" key="3">
    <source>
        <dbReference type="ARBA" id="ARBA00022670"/>
    </source>
</evidence>
<accession>A0A367KMA6</accession>
<feature type="chain" id="PRO_5016476981" description="Peptide hydrolase" evidence="9">
    <location>
        <begin position="21"/>
        <end position="377"/>
    </location>
</feature>
<dbReference type="EMBL" id="PJQM01001086">
    <property type="protein sequence ID" value="RCI03260.1"/>
    <property type="molecule type" value="Genomic_DNA"/>
</dbReference>
<reference evidence="11 12" key="1">
    <citation type="journal article" date="2018" name="G3 (Bethesda)">
        <title>Phylogenetic and Phylogenomic Definition of Rhizopus Species.</title>
        <authorList>
            <person name="Gryganskyi A.P."/>
            <person name="Golan J."/>
            <person name="Dolatabadi S."/>
            <person name="Mondo S."/>
            <person name="Robb S."/>
            <person name="Idnurm A."/>
            <person name="Muszewska A."/>
            <person name="Steczkiewicz K."/>
            <person name="Masonjones S."/>
            <person name="Liao H.L."/>
            <person name="Gajdeczka M.T."/>
            <person name="Anike F."/>
            <person name="Vuek A."/>
            <person name="Anishchenko I.M."/>
            <person name="Voigt K."/>
            <person name="de Hoog G.S."/>
            <person name="Smith M.E."/>
            <person name="Heitman J."/>
            <person name="Vilgalys R."/>
            <person name="Stajich J.E."/>
        </authorList>
    </citation>
    <scope>NUCLEOTIDE SEQUENCE [LARGE SCALE GENOMIC DNA]</scope>
    <source>
        <strain evidence="11 12">LSU 92-RS-03</strain>
    </source>
</reference>
<dbReference type="Gene3D" id="3.40.630.10">
    <property type="entry name" value="Zn peptidases"/>
    <property type="match status" value="1"/>
</dbReference>
<evidence type="ECO:0000256" key="8">
    <source>
        <dbReference type="ARBA" id="ARBA00043962"/>
    </source>
</evidence>
<keyword evidence="4 9" id="KW-0479">Metal-binding</keyword>
<sequence>MKLLSLTLLSASAIIALVNASPLLDKRETAIPSESARRLIQTSEDIPATWMNESEKINLIRSGTKFMDVTEHSSTSRVLSLADWTPFIPTKAEYQSEVNPFIGKLDTKNMKNILSTFSNFRNRYYKSSYGAQSCRWLIQQIKSIASDNDNVSVSQFDHPWGQFSIIARIEGSDAKLKNELVVLGAHQDSINMYSPTSGRSPGADDDGSGTVTILEAFRSLVQNGFKPERSVEFHWYSGEEGGLLGSQAVSSRYQMQGKKVVGMLQNDMTGYVGKNKEVIGIVTDHVDDKLTTFLKNLVDTYASIPYVSTECGYACSDHASWLKYGYPSAFAIESTFEDSNPNIHSANDVIDGLSFDHMKEFSKLALGFAVELSHKRN</sequence>
<keyword evidence="2 11" id="KW-0031">Aminopeptidase</keyword>
<dbReference type="PANTHER" id="PTHR12147:SF56">
    <property type="entry name" value="AMINOPEPTIDASE YDR415C-RELATED"/>
    <property type="match status" value="1"/>
</dbReference>
<keyword evidence="5 9" id="KW-0732">Signal</keyword>
<dbReference type="FunFam" id="3.40.630.10:FF:000042">
    <property type="entry name" value="Peptide hydrolase"/>
    <property type="match status" value="1"/>
</dbReference>
<dbReference type="AlphaFoldDB" id="A0A367KMA6"/>
<comment type="similarity">
    <text evidence="8">Belongs to the peptidase M28 family. M28E subfamily.</text>
</comment>
<evidence type="ECO:0000313" key="11">
    <source>
        <dbReference type="EMBL" id="RCI03260.1"/>
    </source>
</evidence>
<dbReference type="InterPro" id="IPR007484">
    <property type="entry name" value="Peptidase_M28"/>
</dbReference>
<evidence type="ECO:0000313" key="12">
    <source>
        <dbReference type="Proteomes" id="UP000253551"/>
    </source>
</evidence>
<dbReference type="OrthoDB" id="2214at2759"/>
<keyword evidence="6 9" id="KW-0378">Hydrolase</keyword>
<evidence type="ECO:0000256" key="5">
    <source>
        <dbReference type="ARBA" id="ARBA00022729"/>
    </source>
</evidence>
<proteinExistence type="inferred from homology"/>
<dbReference type="PANTHER" id="PTHR12147">
    <property type="entry name" value="METALLOPEPTIDASE M28 FAMILY MEMBER"/>
    <property type="match status" value="1"/>
</dbReference>
<evidence type="ECO:0000256" key="4">
    <source>
        <dbReference type="ARBA" id="ARBA00022723"/>
    </source>
</evidence>
<comment type="caution">
    <text evidence="11">The sequence shown here is derived from an EMBL/GenBank/DDBJ whole genome shotgun (WGS) entry which is preliminary data.</text>
</comment>
<dbReference type="EC" id="3.4.-.-" evidence="9"/>
<evidence type="ECO:0000256" key="7">
    <source>
        <dbReference type="ARBA" id="ARBA00022833"/>
    </source>
</evidence>
<evidence type="ECO:0000256" key="9">
    <source>
        <dbReference type="RuleBase" id="RU361240"/>
    </source>
</evidence>
<feature type="domain" description="Peptidase M28" evidence="10">
    <location>
        <begin position="165"/>
        <end position="367"/>
    </location>
</feature>
<evidence type="ECO:0000259" key="10">
    <source>
        <dbReference type="Pfam" id="PF04389"/>
    </source>
</evidence>
<dbReference type="Pfam" id="PF04389">
    <property type="entry name" value="Peptidase_M28"/>
    <property type="match status" value="1"/>
</dbReference>
<feature type="signal peptide" evidence="9">
    <location>
        <begin position="1"/>
        <end position="20"/>
    </location>
</feature>
<keyword evidence="7 9" id="KW-0862">Zinc</keyword>
<protein>
    <recommendedName>
        <fullName evidence="9">Peptide hydrolase</fullName>
        <ecNumber evidence="9">3.4.-.-</ecNumber>
    </recommendedName>
</protein>
<dbReference type="Proteomes" id="UP000253551">
    <property type="component" value="Unassembled WGS sequence"/>
</dbReference>
<evidence type="ECO:0000256" key="6">
    <source>
        <dbReference type="ARBA" id="ARBA00022801"/>
    </source>
</evidence>
<dbReference type="GO" id="GO:0006508">
    <property type="term" value="P:proteolysis"/>
    <property type="evidence" value="ECO:0007669"/>
    <property type="project" value="UniProtKB-KW"/>
</dbReference>
<dbReference type="SUPFAM" id="SSF53187">
    <property type="entry name" value="Zn-dependent exopeptidases"/>
    <property type="match status" value="1"/>
</dbReference>
<comment type="cofactor">
    <cofactor evidence="1">
        <name>Zn(2+)</name>
        <dbReference type="ChEBI" id="CHEBI:29105"/>
    </cofactor>
</comment>
<dbReference type="STRING" id="4846.A0A367KMA6"/>
<dbReference type="InterPro" id="IPR045175">
    <property type="entry name" value="M28_fam"/>
</dbReference>
<dbReference type="GO" id="GO:0008235">
    <property type="term" value="F:metalloexopeptidase activity"/>
    <property type="evidence" value="ECO:0007669"/>
    <property type="project" value="InterPro"/>
</dbReference>
<evidence type="ECO:0000256" key="1">
    <source>
        <dbReference type="ARBA" id="ARBA00001947"/>
    </source>
</evidence>
<evidence type="ECO:0000256" key="2">
    <source>
        <dbReference type="ARBA" id="ARBA00022438"/>
    </source>
</evidence>
<organism evidence="11 12">
    <name type="scientific">Rhizopus stolonifer</name>
    <name type="common">Rhizopus nigricans</name>
    <dbReference type="NCBI Taxonomy" id="4846"/>
    <lineage>
        <taxon>Eukaryota</taxon>
        <taxon>Fungi</taxon>
        <taxon>Fungi incertae sedis</taxon>
        <taxon>Mucoromycota</taxon>
        <taxon>Mucoromycotina</taxon>
        <taxon>Mucoromycetes</taxon>
        <taxon>Mucorales</taxon>
        <taxon>Mucorineae</taxon>
        <taxon>Rhizopodaceae</taxon>
        <taxon>Rhizopus</taxon>
    </lineage>
</organism>
<dbReference type="GO" id="GO:0046872">
    <property type="term" value="F:metal ion binding"/>
    <property type="evidence" value="ECO:0007669"/>
    <property type="project" value="UniProtKB-KW"/>
</dbReference>
<gene>
    <name evidence="11" type="primary">LAP1_2</name>
    <name evidence="11" type="ORF">CU098_011873</name>
</gene>
<dbReference type="GO" id="GO:0004177">
    <property type="term" value="F:aminopeptidase activity"/>
    <property type="evidence" value="ECO:0007669"/>
    <property type="project" value="UniProtKB-KW"/>
</dbReference>